<evidence type="ECO:0000313" key="4">
    <source>
        <dbReference type="Proteomes" id="UP000813462"/>
    </source>
</evidence>
<dbReference type="Gene3D" id="2.60.40.1820">
    <property type="match status" value="1"/>
</dbReference>
<sequence length="210" mass="23754">MAEENQSWPLNPSRLNHRSDEENPVFKTIRKERSNKCFVYVFTAIVLQSIFILVFALVVLRPKSPSVKLRSVTVKSLRYTTSPLPSLNATLVAEISIKNPNFGSFKFENSAVSFLYEGKQINGKKTVKGNVSARETKRFNVSVEVRSSRLSEKQNLVNDLNSGIVKLSSHARIVGKVHLIKILKTKKTKEMNCTMSINLKNRTIKDLLCN</sequence>
<dbReference type="Pfam" id="PF03168">
    <property type="entry name" value="LEA_2"/>
    <property type="match status" value="1"/>
</dbReference>
<evidence type="ECO:0000259" key="2">
    <source>
        <dbReference type="Pfam" id="PF03168"/>
    </source>
</evidence>
<keyword evidence="1" id="KW-0812">Transmembrane</keyword>
<dbReference type="OrthoDB" id="1894389at2759"/>
<comment type="caution">
    <text evidence="3">The sequence shown here is derived from an EMBL/GenBank/DDBJ whole genome shotgun (WGS) entry which is preliminary data.</text>
</comment>
<dbReference type="AlphaFoldDB" id="A0A978UGC8"/>
<dbReference type="EMBL" id="JAEACU010000011">
    <property type="protein sequence ID" value="KAH7513859.1"/>
    <property type="molecule type" value="Genomic_DNA"/>
</dbReference>
<dbReference type="SUPFAM" id="SSF117070">
    <property type="entry name" value="LEA14-like"/>
    <property type="match status" value="1"/>
</dbReference>
<dbReference type="PANTHER" id="PTHR31852">
    <property type="entry name" value="LATE EMBRYOGENESIS ABUNDANT (LEA) HYDROXYPROLINE-RICH GLYCOPROTEIN FAMILY"/>
    <property type="match status" value="1"/>
</dbReference>
<protein>
    <recommendedName>
        <fullName evidence="2">Late embryogenesis abundant protein LEA-2 subgroup domain-containing protein</fullName>
    </recommendedName>
</protein>
<proteinExistence type="predicted"/>
<gene>
    <name evidence="3" type="ORF">FEM48_Zijuj11G0027100</name>
</gene>
<evidence type="ECO:0000313" key="3">
    <source>
        <dbReference type="EMBL" id="KAH7513859.1"/>
    </source>
</evidence>
<feature type="transmembrane region" description="Helical" evidence="1">
    <location>
        <begin position="37"/>
        <end position="60"/>
    </location>
</feature>
<reference evidence="3" key="1">
    <citation type="journal article" date="2021" name="Front. Plant Sci.">
        <title>Chromosome-Scale Genome Assembly for Chinese Sour Jujube and Insights Into Its Genome Evolution and Domestication Signature.</title>
        <authorList>
            <person name="Shen L.-Y."/>
            <person name="Luo H."/>
            <person name="Wang X.-L."/>
            <person name="Wang X.-M."/>
            <person name="Qiu X.-J."/>
            <person name="Liu H."/>
            <person name="Zhou S.-S."/>
            <person name="Jia K.-H."/>
            <person name="Nie S."/>
            <person name="Bao Y.-T."/>
            <person name="Zhang R.-G."/>
            <person name="Yun Q.-Z."/>
            <person name="Chai Y.-H."/>
            <person name="Lu J.-Y."/>
            <person name="Li Y."/>
            <person name="Zhao S.-W."/>
            <person name="Mao J.-F."/>
            <person name="Jia S.-G."/>
            <person name="Mao Y.-M."/>
        </authorList>
    </citation>
    <scope>NUCLEOTIDE SEQUENCE</scope>
    <source>
        <strain evidence="3">AT0</strain>
        <tissue evidence="3">Leaf</tissue>
    </source>
</reference>
<dbReference type="InterPro" id="IPR004864">
    <property type="entry name" value="LEA_2"/>
</dbReference>
<dbReference type="Proteomes" id="UP000813462">
    <property type="component" value="Unassembled WGS sequence"/>
</dbReference>
<accession>A0A978UGC8</accession>
<evidence type="ECO:0000256" key="1">
    <source>
        <dbReference type="SAM" id="Phobius"/>
    </source>
</evidence>
<keyword evidence="1" id="KW-0472">Membrane</keyword>
<dbReference type="InterPro" id="IPR055301">
    <property type="entry name" value="Lea14-like_2"/>
</dbReference>
<name>A0A978UGC8_ZIZJJ</name>
<organism evidence="3 4">
    <name type="scientific">Ziziphus jujuba var. spinosa</name>
    <dbReference type="NCBI Taxonomy" id="714518"/>
    <lineage>
        <taxon>Eukaryota</taxon>
        <taxon>Viridiplantae</taxon>
        <taxon>Streptophyta</taxon>
        <taxon>Embryophyta</taxon>
        <taxon>Tracheophyta</taxon>
        <taxon>Spermatophyta</taxon>
        <taxon>Magnoliopsida</taxon>
        <taxon>eudicotyledons</taxon>
        <taxon>Gunneridae</taxon>
        <taxon>Pentapetalae</taxon>
        <taxon>rosids</taxon>
        <taxon>fabids</taxon>
        <taxon>Rosales</taxon>
        <taxon>Rhamnaceae</taxon>
        <taxon>Paliureae</taxon>
        <taxon>Ziziphus</taxon>
    </lineage>
</organism>
<keyword evidence="1" id="KW-1133">Transmembrane helix</keyword>
<feature type="domain" description="Late embryogenesis abundant protein LEA-2 subgroup" evidence="2">
    <location>
        <begin position="95"/>
        <end position="194"/>
    </location>
</feature>